<dbReference type="Pfam" id="PF01494">
    <property type="entry name" value="FAD_binding_3"/>
    <property type="match status" value="1"/>
</dbReference>
<dbReference type="GO" id="GO:0005741">
    <property type="term" value="C:mitochondrial outer membrane"/>
    <property type="evidence" value="ECO:0007669"/>
    <property type="project" value="UniProtKB-SubCell"/>
</dbReference>
<feature type="domain" description="FAD-binding" evidence="11">
    <location>
        <begin position="5"/>
        <end position="331"/>
    </location>
</feature>
<dbReference type="InterPro" id="IPR027545">
    <property type="entry name" value="Kynurenine_monooxygenase"/>
</dbReference>
<comment type="cofactor">
    <cofactor evidence="1 10">
        <name>FAD</name>
        <dbReference type="ChEBI" id="CHEBI:57692"/>
    </cofactor>
</comment>
<keyword evidence="10" id="KW-1000">Mitochondrion outer membrane</keyword>
<dbReference type="EC" id="1.14.13.9" evidence="10"/>
<name>A0A0C3AVI1_SERVB</name>
<comment type="catalytic activity">
    <reaction evidence="9 10">
        <text>L-kynurenine + NADPH + O2 + H(+) = 3-hydroxy-L-kynurenine + NADP(+) + H2O</text>
        <dbReference type="Rhea" id="RHEA:20545"/>
        <dbReference type="ChEBI" id="CHEBI:15377"/>
        <dbReference type="ChEBI" id="CHEBI:15378"/>
        <dbReference type="ChEBI" id="CHEBI:15379"/>
        <dbReference type="ChEBI" id="CHEBI:57783"/>
        <dbReference type="ChEBI" id="CHEBI:57959"/>
        <dbReference type="ChEBI" id="CHEBI:58125"/>
        <dbReference type="ChEBI" id="CHEBI:58349"/>
        <dbReference type="EC" id="1.14.13.9"/>
    </reaction>
</comment>
<reference evidence="13" key="2">
    <citation type="submission" date="2015-01" db="EMBL/GenBank/DDBJ databases">
        <title>Evolutionary Origins and Diversification of the Mycorrhizal Mutualists.</title>
        <authorList>
            <consortium name="DOE Joint Genome Institute"/>
            <consortium name="Mycorrhizal Genomics Consortium"/>
            <person name="Kohler A."/>
            <person name="Kuo A."/>
            <person name="Nagy L.G."/>
            <person name="Floudas D."/>
            <person name="Copeland A."/>
            <person name="Barry K.W."/>
            <person name="Cichocki N."/>
            <person name="Veneault-Fourrey C."/>
            <person name="LaButti K."/>
            <person name="Lindquist E.A."/>
            <person name="Lipzen A."/>
            <person name="Lundell T."/>
            <person name="Morin E."/>
            <person name="Murat C."/>
            <person name="Riley R."/>
            <person name="Ohm R."/>
            <person name="Sun H."/>
            <person name="Tunlid A."/>
            <person name="Henrissat B."/>
            <person name="Grigoriev I.V."/>
            <person name="Hibbett D.S."/>
            <person name="Martin F."/>
        </authorList>
    </citation>
    <scope>NUCLEOTIDE SEQUENCE [LARGE SCALE GENOMIC DNA]</scope>
    <source>
        <strain evidence="13">MAFF 305830</strain>
    </source>
</reference>
<dbReference type="PANTHER" id="PTHR46028:SF2">
    <property type="entry name" value="KYNURENINE 3-MONOOXYGENASE"/>
    <property type="match status" value="1"/>
</dbReference>
<organism evidence="12 13">
    <name type="scientific">Serendipita vermifera MAFF 305830</name>
    <dbReference type="NCBI Taxonomy" id="933852"/>
    <lineage>
        <taxon>Eukaryota</taxon>
        <taxon>Fungi</taxon>
        <taxon>Dikarya</taxon>
        <taxon>Basidiomycota</taxon>
        <taxon>Agaricomycotina</taxon>
        <taxon>Agaricomycetes</taxon>
        <taxon>Sebacinales</taxon>
        <taxon>Serendipitaceae</taxon>
        <taxon>Serendipita</taxon>
    </lineage>
</organism>
<keyword evidence="8 10" id="KW-0496">Mitochondrion</keyword>
<dbReference type="GO" id="GO:0071949">
    <property type="term" value="F:FAD binding"/>
    <property type="evidence" value="ECO:0007669"/>
    <property type="project" value="InterPro"/>
</dbReference>
<dbReference type="GO" id="GO:0034354">
    <property type="term" value="P:'de novo' NAD+ biosynthetic process from L-tryptophan"/>
    <property type="evidence" value="ECO:0007669"/>
    <property type="project" value="UniProtKB-UniRule"/>
</dbReference>
<protein>
    <recommendedName>
        <fullName evidence="10">Kynurenine 3-monooxygenase</fullName>
        <ecNumber evidence="10">1.14.13.9</ecNumber>
    </recommendedName>
    <alternativeName>
        <fullName evidence="10">Biosynthesis of nicotinic acid protein 4</fullName>
    </alternativeName>
    <alternativeName>
        <fullName evidence="10">Kynurenine 3-hydroxylase</fullName>
    </alternativeName>
</protein>
<dbReference type="GO" id="GO:0019805">
    <property type="term" value="P:quinolinate biosynthetic process"/>
    <property type="evidence" value="ECO:0007669"/>
    <property type="project" value="UniProtKB-UniRule"/>
</dbReference>
<dbReference type="Gene3D" id="3.50.50.60">
    <property type="entry name" value="FAD/NAD(P)-binding domain"/>
    <property type="match status" value="1"/>
</dbReference>
<dbReference type="PANTHER" id="PTHR46028">
    <property type="entry name" value="KYNURENINE 3-MONOOXYGENASE"/>
    <property type="match status" value="1"/>
</dbReference>
<dbReference type="SUPFAM" id="SSF51905">
    <property type="entry name" value="FAD/NAD(P)-binding domain"/>
    <property type="match status" value="1"/>
</dbReference>
<dbReference type="UniPathway" id="UPA00253">
    <property type="reaction ID" value="UER00328"/>
</dbReference>
<sequence length="485" mass="54571">MVRKAVIVGSGPVGCLTALALSKAGWSVAVYDARADIRLPENKSQSLQRSINLAISSRGIAALHAVDPLISKRFMKTVIPMRGRMIHTTNGAAESQLYDLNGQCINSIDRALLNEDMLNELTAASIEVHFDHKLVAADFNKKVLTFNKKTDGTTIGVPFDFCVGADGSYSTVRSQLMRVTRMDYQQEYIPHEYIELRVPARVDENGNEQFQLDPGHLHIWPRHSFMLIALPNQDKSFTSTLFAPTSEFSKLKSPDEFVSWFRLQFPDATEIIGEARLKQDFLHNPRSPLIHIKAHPYHYKDRVIILGDAAHAMVPFYGQGLNCGLEDVRVLDVLLRKNEVDPVHSISGGEIDGRLANALQEYTETRHDDLIAICDLAMANYEEMRHSVTTPLYRLRKMVDGLLSYGTRFIPFQTLISQLTSTTFSRAPSGWLALYTMVTFRPDISYAEVRRKAERQNRLLDVAVWSGLLATAYVSTVATLKWLKT</sequence>
<comment type="similarity">
    <text evidence="10">Belongs to the aromatic-ring hydroxylase family. KMO subfamily.</text>
</comment>
<evidence type="ECO:0000256" key="5">
    <source>
        <dbReference type="ARBA" id="ARBA00022857"/>
    </source>
</evidence>
<dbReference type="InterPro" id="IPR002938">
    <property type="entry name" value="FAD-bd"/>
</dbReference>
<dbReference type="PRINTS" id="PR00420">
    <property type="entry name" value="RNGMNOXGNASE"/>
</dbReference>
<evidence type="ECO:0000313" key="13">
    <source>
        <dbReference type="Proteomes" id="UP000054097"/>
    </source>
</evidence>
<dbReference type="Proteomes" id="UP000054097">
    <property type="component" value="Unassembled WGS sequence"/>
</dbReference>
<reference evidence="12 13" key="1">
    <citation type="submission" date="2014-04" db="EMBL/GenBank/DDBJ databases">
        <authorList>
            <consortium name="DOE Joint Genome Institute"/>
            <person name="Kuo A."/>
            <person name="Zuccaro A."/>
            <person name="Kohler A."/>
            <person name="Nagy L.G."/>
            <person name="Floudas D."/>
            <person name="Copeland A."/>
            <person name="Barry K.W."/>
            <person name="Cichocki N."/>
            <person name="Veneault-Fourrey C."/>
            <person name="LaButti K."/>
            <person name="Lindquist E.A."/>
            <person name="Lipzen A."/>
            <person name="Lundell T."/>
            <person name="Morin E."/>
            <person name="Murat C."/>
            <person name="Sun H."/>
            <person name="Tunlid A."/>
            <person name="Henrissat B."/>
            <person name="Grigoriev I.V."/>
            <person name="Hibbett D.S."/>
            <person name="Martin F."/>
            <person name="Nordberg H.P."/>
            <person name="Cantor M.N."/>
            <person name="Hua S.X."/>
        </authorList>
    </citation>
    <scope>NUCLEOTIDE SEQUENCE [LARGE SCALE GENOMIC DNA]</scope>
    <source>
        <strain evidence="12 13">MAFF 305830</strain>
    </source>
</reference>
<evidence type="ECO:0000256" key="8">
    <source>
        <dbReference type="ARBA" id="ARBA00023128"/>
    </source>
</evidence>
<keyword evidence="2 10" id="KW-0285">Flavoprotein</keyword>
<dbReference type="FunFam" id="3.50.50.60:FF:000129">
    <property type="entry name" value="Kynurenine 3-monooxygenase"/>
    <property type="match status" value="1"/>
</dbReference>
<dbReference type="HAMAP" id="MF_01971">
    <property type="entry name" value="Kynurenine_monooxygenase"/>
    <property type="match status" value="1"/>
</dbReference>
<dbReference type="GO" id="GO:0043420">
    <property type="term" value="P:anthranilate metabolic process"/>
    <property type="evidence" value="ECO:0007669"/>
    <property type="project" value="UniProtKB-UniRule"/>
</dbReference>
<dbReference type="GO" id="GO:0004502">
    <property type="term" value="F:kynurenine 3-monooxygenase activity"/>
    <property type="evidence" value="ECO:0007669"/>
    <property type="project" value="UniProtKB-UniRule"/>
</dbReference>
<evidence type="ECO:0000256" key="2">
    <source>
        <dbReference type="ARBA" id="ARBA00022630"/>
    </source>
</evidence>
<dbReference type="STRING" id="933852.A0A0C3AVI1"/>
<evidence type="ECO:0000259" key="11">
    <source>
        <dbReference type="Pfam" id="PF01494"/>
    </source>
</evidence>
<dbReference type="EMBL" id="KN824329">
    <property type="protein sequence ID" value="KIM24014.1"/>
    <property type="molecule type" value="Genomic_DNA"/>
</dbReference>
<proteinExistence type="inferred from homology"/>
<keyword evidence="4 10" id="KW-0274">FAD</keyword>
<dbReference type="GO" id="GO:0070189">
    <property type="term" value="P:kynurenine metabolic process"/>
    <property type="evidence" value="ECO:0007669"/>
    <property type="project" value="TreeGrafter"/>
</dbReference>
<dbReference type="InterPro" id="IPR036188">
    <property type="entry name" value="FAD/NAD-bd_sf"/>
</dbReference>
<evidence type="ECO:0000256" key="6">
    <source>
        <dbReference type="ARBA" id="ARBA00023002"/>
    </source>
</evidence>
<dbReference type="GO" id="GO:0006569">
    <property type="term" value="P:L-tryptophan catabolic process"/>
    <property type="evidence" value="ECO:0007669"/>
    <property type="project" value="UniProtKB-UniRule"/>
</dbReference>
<evidence type="ECO:0000256" key="9">
    <source>
        <dbReference type="ARBA" id="ARBA00047818"/>
    </source>
</evidence>
<keyword evidence="6 10" id="KW-0560">Oxidoreductase</keyword>
<evidence type="ECO:0000256" key="3">
    <source>
        <dbReference type="ARBA" id="ARBA00022642"/>
    </source>
</evidence>
<keyword evidence="3 10" id="KW-0662">Pyridine nucleotide biosynthesis</keyword>
<dbReference type="OrthoDB" id="10053569at2759"/>
<keyword evidence="5 10" id="KW-0521">NADP</keyword>
<gene>
    <name evidence="10" type="primary">BNA4</name>
    <name evidence="12" type="ORF">M408DRAFT_332065</name>
</gene>
<keyword evidence="13" id="KW-1185">Reference proteome</keyword>
<comment type="subcellular location">
    <subcellularLocation>
        <location evidence="10">Mitochondrion outer membrane</location>
    </subcellularLocation>
</comment>
<dbReference type="HOGENOM" id="CLU_023210_2_1_1"/>
<evidence type="ECO:0000256" key="7">
    <source>
        <dbReference type="ARBA" id="ARBA00023033"/>
    </source>
</evidence>
<dbReference type="AlphaFoldDB" id="A0A0C3AVI1"/>
<keyword evidence="7 10" id="KW-0503">Monooxygenase</keyword>
<evidence type="ECO:0000256" key="10">
    <source>
        <dbReference type="HAMAP-Rule" id="MF_03018"/>
    </source>
</evidence>
<comment type="function">
    <text evidence="10">Catalyzes the hydroxylation of L-kynurenine (L-Kyn) to form 3-hydroxy-L-kynurenine (L-3OHKyn). Required for synthesis of quinolinic acid.</text>
</comment>
<comment type="pathway">
    <text evidence="10">Cofactor biosynthesis; NAD(+) biosynthesis; quinolinate from L-kynurenine: step 1/3.</text>
</comment>
<evidence type="ECO:0000256" key="1">
    <source>
        <dbReference type="ARBA" id="ARBA00001974"/>
    </source>
</evidence>
<accession>A0A0C3AVI1</accession>
<keyword evidence="10" id="KW-0472">Membrane</keyword>
<evidence type="ECO:0000256" key="4">
    <source>
        <dbReference type="ARBA" id="ARBA00022827"/>
    </source>
</evidence>
<evidence type="ECO:0000313" key="12">
    <source>
        <dbReference type="EMBL" id="KIM24014.1"/>
    </source>
</evidence>